<gene>
    <name evidence="1" type="ORF">GCM10010412_060040</name>
</gene>
<dbReference type="Proteomes" id="UP001501666">
    <property type="component" value="Unassembled WGS sequence"/>
</dbReference>
<evidence type="ECO:0008006" key="3">
    <source>
        <dbReference type="Google" id="ProtNLM"/>
    </source>
</evidence>
<name>A0ABN3SJJ4_9ACTN</name>
<proteinExistence type="predicted"/>
<evidence type="ECO:0000313" key="2">
    <source>
        <dbReference type="Proteomes" id="UP001501666"/>
    </source>
</evidence>
<comment type="caution">
    <text evidence="1">The sequence shown here is derived from an EMBL/GenBank/DDBJ whole genome shotgun (WGS) entry which is preliminary data.</text>
</comment>
<dbReference type="EMBL" id="BAAATE010000018">
    <property type="protein sequence ID" value="GAA2677390.1"/>
    <property type="molecule type" value="Genomic_DNA"/>
</dbReference>
<keyword evidence="2" id="KW-1185">Reference proteome</keyword>
<protein>
    <recommendedName>
        <fullName evidence="3">Transposase</fullName>
    </recommendedName>
</protein>
<accession>A0ABN3SJJ4</accession>
<evidence type="ECO:0000313" key="1">
    <source>
        <dbReference type="EMBL" id="GAA2677390.1"/>
    </source>
</evidence>
<reference evidence="1 2" key="1">
    <citation type="journal article" date="2019" name="Int. J. Syst. Evol. Microbiol.">
        <title>The Global Catalogue of Microorganisms (GCM) 10K type strain sequencing project: providing services to taxonomists for standard genome sequencing and annotation.</title>
        <authorList>
            <consortium name="The Broad Institute Genomics Platform"/>
            <consortium name="The Broad Institute Genome Sequencing Center for Infectious Disease"/>
            <person name="Wu L."/>
            <person name="Ma J."/>
        </authorList>
    </citation>
    <scope>NUCLEOTIDE SEQUENCE [LARGE SCALE GENOMIC DNA]</scope>
    <source>
        <strain evidence="1 2">JCM 6835</strain>
    </source>
</reference>
<organism evidence="1 2">
    <name type="scientific">Nonomuraea recticatena</name>
    <dbReference type="NCBI Taxonomy" id="46178"/>
    <lineage>
        <taxon>Bacteria</taxon>
        <taxon>Bacillati</taxon>
        <taxon>Actinomycetota</taxon>
        <taxon>Actinomycetes</taxon>
        <taxon>Streptosporangiales</taxon>
        <taxon>Streptosporangiaceae</taxon>
        <taxon>Nonomuraea</taxon>
    </lineage>
</organism>
<sequence length="74" mass="8003">MAGSGTHAAEVAEVAERAAAEGAAGETRAVSTRARRAANRVTARMVTIGGRLDKTRKAKIFIYWLCNVNYRHQS</sequence>